<dbReference type="InterPro" id="IPR001279">
    <property type="entry name" value="Metallo-B-lactamas"/>
</dbReference>
<dbReference type="AlphaFoldDB" id="A0A517TSM9"/>
<dbReference type="Proteomes" id="UP000317909">
    <property type="component" value="Chromosome"/>
</dbReference>
<keyword evidence="2" id="KW-0378">Hydrolase</keyword>
<dbReference type="EMBL" id="CP036339">
    <property type="protein sequence ID" value="QDT71369.1"/>
    <property type="molecule type" value="Genomic_DNA"/>
</dbReference>
<keyword evidence="3" id="KW-1185">Reference proteome</keyword>
<feature type="domain" description="Metallo-beta-lactamase" evidence="1">
    <location>
        <begin position="27"/>
        <end position="143"/>
    </location>
</feature>
<dbReference type="GO" id="GO:0004521">
    <property type="term" value="F:RNA endonuclease activity"/>
    <property type="evidence" value="ECO:0007669"/>
    <property type="project" value="TreeGrafter"/>
</dbReference>
<evidence type="ECO:0000259" key="1">
    <source>
        <dbReference type="Pfam" id="PF12706"/>
    </source>
</evidence>
<protein>
    <submittedName>
        <fullName evidence="2">Ribonuclease</fullName>
        <ecNumber evidence="2">3.1.-.-</ecNumber>
    </submittedName>
</protein>
<dbReference type="PANTHER" id="PTHR11203:SF37">
    <property type="entry name" value="INTEGRATOR COMPLEX SUBUNIT 11"/>
    <property type="match status" value="1"/>
</dbReference>
<dbReference type="EC" id="3.1.-.-" evidence="2"/>
<sequence>MFHWDNGLFFNRPRLALDVRRRQPHGFVSHAHADHIGPHEVAYCTPDTGRLYRLRMGAARRVVEVPYRQPVQFGDVRITTYPAGHCLGSALVLIESDAGSLLYTGDFKLGESATAERCELPRADVLVMESTFGRPRYRMPPRSETVAKLIELVRGAIAAGATPVLHAYPLGKSQEATRILTDAGIPVLQHPTIFAVSQVYRQCGVDLGDVRLYDARLLAGRAVITLPQGARDFRLAGIRRPLSIAITGWAIDPSTKYRWGVDHALPLSDHADFDELMETVERVGAREIYCTHGPAEFVGHLQAAGFNALPVTGSYQKRMF</sequence>
<evidence type="ECO:0000313" key="3">
    <source>
        <dbReference type="Proteomes" id="UP000317909"/>
    </source>
</evidence>
<accession>A0A517TSM9</accession>
<name>A0A517TSM9_9BACT</name>
<dbReference type="GO" id="GO:0016787">
    <property type="term" value="F:hydrolase activity"/>
    <property type="evidence" value="ECO:0007669"/>
    <property type="project" value="UniProtKB-KW"/>
</dbReference>
<reference evidence="2 3" key="1">
    <citation type="submission" date="2019-02" db="EMBL/GenBank/DDBJ databases">
        <title>Deep-cultivation of Planctomycetes and their phenomic and genomic characterization uncovers novel biology.</title>
        <authorList>
            <person name="Wiegand S."/>
            <person name="Jogler M."/>
            <person name="Boedeker C."/>
            <person name="Pinto D."/>
            <person name="Vollmers J."/>
            <person name="Rivas-Marin E."/>
            <person name="Kohn T."/>
            <person name="Peeters S.H."/>
            <person name="Heuer A."/>
            <person name="Rast P."/>
            <person name="Oberbeckmann S."/>
            <person name="Bunk B."/>
            <person name="Jeske O."/>
            <person name="Meyerdierks A."/>
            <person name="Storesund J.E."/>
            <person name="Kallscheuer N."/>
            <person name="Luecker S."/>
            <person name="Lage O.M."/>
            <person name="Pohl T."/>
            <person name="Merkel B.J."/>
            <person name="Hornburger P."/>
            <person name="Mueller R.-W."/>
            <person name="Bruemmer F."/>
            <person name="Labrenz M."/>
            <person name="Spormann A.M."/>
            <person name="Op den Camp H."/>
            <person name="Overmann J."/>
            <person name="Amann R."/>
            <person name="Jetten M.S.M."/>
            <person name="Mascher T."/>
            <person name="Medema M.H."/>
            <person name="Devos D.P."/>
            <person name="Kaster A.-K."/>
            <person name="Ovreas L."/>
            <person name="Rohde M."/>
            <person name="Galperin M.Y."/>
            <person name="Jogler C."/>
        </authorList>
    </citation>
    <scope>NUCLEOTIDE SEQUENCE [LARGE SCALE GENOMIC DNA]</scope>
    <source>
        <strain evidence="2 3">I41</strain>
    </source>
</reference>
<dbReference type="KEGG" id="llh:I41_05260"/>
<dbReference type="PANTHER" id="PTHR11203">
    <property type="entry name" value="CLEAVAGE AND POLYADENYLATION SPECIFICITY FACTOR FAMILY MEMBER"/>
    <property type="match status" value="1"/>
</dbReference>
<dbReference type="Gene3D" id="3.60.15.10">
    <property type="entry name" value="Ribonuclease Z/Hydroxyacylglutathione hydrolase-like"/>
    <property type="match status" value="1"/>
</dbReference>
<evidence type="ECO:0000313" key="2">
    <source>
        <dbReference type="EMBL" id="QDT71369.1"/>
    </source>
</evidence>
<dbReference type="SUPFAM" id="SSF56281">
    <property type="entry name" value="Metallo-hydrolase/oxidoreductase"/>
    <property type="match status" value="1"/>
</dbReference>
<proteinExistence type="predicted"/>
<dbReference type="Pfam" id="PF12706">
    <property type="entry name" value="Lactamase_B_2"/>
    <property type="match status" value="1"/>
</dbReference>
<dbReference type="InterPro" id="IPR050698">
    <property type="entry name" value="MBL"/>
</dbReference>
<organism evidence="2 3">
    <name type="scientific">Lacipirellula limnantheis</name>
    <dbReference type="NCBI Taxonomy" id="2528024"/>
    <lineage>
        <taxon>Bacteria</taxon>
        <taxon>Pseudomonadati</taxon>
        <taxon>Planctomycetota</taxon>
        <taxon>Planctomycetia</taxon>
        <taxon>Pirellulales</taxon>
        <taxon>Lacipirellulaceae</taxon>
        <taxon>Lacipirellula</taxon>
    </lineage>
</organism>
<dbReference type="InterPro" id="IPR036866">
    <property type="entry name" value="RibonucZ/Hydroxyglut_hydro"/>
</dbReference>
<gene>
    <name evidence="2" type="ORF">I41_05260</name>
</gene>